<feature type="non-terminal residue" evidence="2">
    <location>
        <position position="1"/>
    </location>
</feature>
<evidence type="ECO:0000313" key="3">
    <source>
        <dbReference type="Proteomes" id="UP001233999"/>
    </source>
</evidence>
<feature type="transmembrane region" description="Helical" evidence="1">
    <location>
        <begin position="20"/>
        <end position="44"/>
    </location>
</feature>
<keyword evidence="1" id="KW-1133">Transmembrane helix</keyword>
<feature type="transmembrane region" description="Helical" evidence="1">
    <location>
        <begin position="79"/>
        <end position="98"/>
    </location>
</feature>
<feature type="non-terminal residue" evidence="2">
    <location>
        <position position="238"/>
    </location>
</feature>
<evidence type="ECO:0000256" key="1">
    <source>
        <dbReference type="SAM" id="Phobius"/>
    </source>
</evidence>
<dbReference type="Proteomes" id="UP001233999">
    <property type="component" value="Unassembled WGS sequence"/>
</dbReference>
<sequence length="238" mass="27621">FFKNTDFIITALKSLPTLLLPLGFASSNNILGLLLLSILMIVGLDFTTHHNEFLELLFRVCVHVAGPVRDHRLLKIVRNLVAFIGHICVFYMIGRIIVDYPSLIIPRTFPIKRALLSNYHHGGAYTVFVMWICQTPRRLTTSVDRSLTTVPYAFSTYVLYTWNCFNINKRQLELHFRVRIFFYIAPRFIVLVRLHSCDVTIISYVILVSKYVTAYFQLYFQVTDVEAQLVSKLHNSLR</sequence>
<comment type="caution">
    <text evidence="2">The sequence shown here is derived from an EMBL/GenBank/DDBJ whole genome shotgun (WGS) entry which is preliminary data.</text>
</comment>
<name>A0AAD8EAB6_DIPPU</name>
<keyword evidence="1" id="KW-0812">Transmembrane</keyword>
<protein>
    <submittedName>
        <fullName evidence="2">Uncharacterized protein</fullName>
    </submittedName>
</protein>
<dbReference type="EMBL" id="JASPKZ010007797">
    <property type="protein sequence ID" value="KAJ9582494.1"/>
    <property type="molecule type" value="Genomic_DNA"/>
</dbReference>
<gene>
    <name evidence="2" type="ORF">L9F63_003187</name>
</gene>
<reference evidence="2" key="1">
    <citation type="journal article" date="2023" name="IScience">
        <title>Live-bearing cockroach genome reveals convergent evolutionary mechanisms linked to viviparity in insects and beyond.</title>
        <authorList>
            <person name="Fouks B."/>
            <person name="Harrison M.C."/>
            <person name="Mikhailova A.A."/>
            <person name="Marchal E."/>
            <person name="English S."/>
            <person name="Carruthers M."/>
            <person name="Jennings E.C."/>
            <person name="Chiamaka E.L."/>
            <person name="Frigard R.A."/>
            <person name="Pippel M."/>
            <person name="Attardo G.M."/>
            <person name="Benoit J.B."/>
            <person name="Bornberg-Bauer E."/>
            <person name="Tobe S.S."/>
        </authorList>
    </citation>
    <scope>NUCLEOTIDE SEQUENCE</scope>
    <source>
        <strain evidence="2">Stay&amp;Tobe</strain>
    </source>
</reference>
<keyword evidence="3" id="KW-1185">Reference proteome</keyword>
<proteinExistence type="predicted"/>
<dbReference type="AlphaFoldDB" id="A0AAD8EAB6"/>
<organism evidence="2 3">
    <name type="scientific">Diploptera punctata</name>
    <name type="common">Pacific beetle cockroach</name>
    <dbReference type="NCBI Taxonomy" id="6984"/>
    <lineage>
        <taxon>Eukaryota</taxon>
        <taxon>Metazoa</taxon>
        <taxon>Ecdysozoa</taxon>
        <taxon>Arthropoda</taxon>
        <taxon>Hexapoda</taxon>
        <taxon>Insecta</taxon>
        <taxon>Pterygota</taxon>
        <taxon>Neoptera</taxon>
        <taxon>Polyneoptera</taxon>
        <taxon>Dictyoptera</taxon>
        <taxon>Blattodea</taxon>
        <taxon>Blaberoidea</taxon>
        <taxon>Blaberidae</taxon>
        <taxon>Diplopterinae</taxon>
        <taxon>Diploptera</taxon>
    </lineage>
</organism>
<evidence type="ECO:0000313" key="2">
    <source>
        <dbReference type="EMBL" id="KAJ9582494.1"/>
    </source>
</evidence>
<accession>A0AAD8EAB6</accession>
<reference evidence="2" key="2">
    <citation type="submission" date="2023-05" db="EMBL/GenBank/DDBJ databases">
        <authorList>
            <person name="Fouks B."/>
        </authorList>
    </citation>
    <scope>NUCLEOTIDE SEQUENCE</scope>
    <source>
        <strain evidence="2">Stay&amp;Tobe</strain>
        <tissue evidence="2">Testes</tissue>
    </source>
</reference>
<keyword evidence="1" id="KW-0472">Membrane</keyword>